<dbReference type="InterPro" id="IPR000673">
    <property type="entry name" value="Sig_transdc_resp-reg_Me-estase"/>
</dbReference>
<dbReference type="SMART" id="SM00448">
    <property type="entry name" value="REC"/>
    <property type="match status" value="1"/>
</dbReference>
<organism evidence="10 11">
    <name type="scientific">Sphingobium subterraneum</name>
    <dbReference type="NCBI Taxonomy" id="627688"/>
    <lineage>
        <taxon>Bacteria</taxon>
        <taxon>Pseudomonadati</taxon>
        <taxon>Pseudomonadota</taxon>
        <taxon>Alphaproteobacteria</taxon>
        <taxon>Sphingomonadales</taxon>
        <taxon>Sphingomonadaceae</taxon>
        <taxon>Sphingobium</taxon>
    </lineage>
</organism>
<feature type="active site" evidence="5 6">
    <location>
        <position position="189"/>
    </location>
</feature>
<gene>
    <name evidence="5" type="primary">cheB</name>
    <name evidence="10" type="ORF">FHS92_002031</name>
</gene>
<dbReference type="Pfam" id="PF01339">
    <property type="entry name" value="CheB_methylest"/>
    <property type="match status" value="1"/>
</dbReference>
<keyword evidence="11" id="KW-1185">Reference proteome</keyword>
<evidence type="ECO:0000256" key="6">
    <source>
        <dbReference type="PROSITE-ProRule" id="PRU00050"/>
    </source>
</evidence>
<evidence type="ECO:0000256" key="2">
    <source>
        <dbReference type="ARBA" id="ARBA00022500"/>
    </source>
</evidence>
<comment type="function">
    <text evidence="5">Involved in chemotaxis. Part of a chemotaxis signal transduction system that modulates chemotaxis in response to various stimuli. Catalyzes the demethylation of specific methylglutamate residues introduced into the chemoreceptors (methyl-accepting chemotaxis proteins or MCP) by CheR. Also mediates the irreversible deamidation of specific glutamine residues to glutamic acid.</text>
</comment>
<feature type="modified residue" description="4-aspartylphosphate" evidence="5 7">
    <location>
        <position position="57"/>
    </location>
</feature>
<dbReference type="PROSITE" id="PS50110">
    <property type="entry name" value="RESPONSE_REGULATORY"/>
    <property type="match status" value="1"/>
</dbReference>
<feature type="domain" description="Response regulatory" evidence="8">
    <location>
        <begin position="6"/>
        <end position="123"/>
    </location>
</feature>
<dbReference type="PIRSF" id="PIRSF000876">
    <property type="entry name" value="RR_chemtxs_CheB"/>
    <property type="match status" value="1"/>
</dbReference>
<dbReference type="EMBL" id="JACIJP010000002">
    <property type="protein sequence ID" value="MBB6124302.1"/>
    <property type="molecule type" value="Genomic_DNA"/>
</dbReference>
<dbReference type="GO" id="GO:0008984">
    <property type="term" value="F:protein-glutamate methylesterase activity"/>
    <property type="evidence" value="ECO:0007669"/>
    <property type="project" value="UniProtKB-UniRule"/>
</dbReference>
<dbReference type="PANTHER" id="PTHR42872:SF6">
    <property type="entry name" value="PROTEIN-GLUTAMATE METHYLESTERASE_PROTEIN-GLUTAMINE GLUTAMINASE"/>
    <property type="match status" value="1"/>
</dbReference>
<dbReference type="CDD" id="cd16432">
    <property type="entry name" value="CheB_Rec"/>
    <property type="match status" value="1"/>
</dbReference>
<keyword evidence="1 5" id="KW-0963">Cytoplasm</keyword>
<evidence type="ECO:0000256" key="3">
    <source>
        <dbReference type="ARBA" id="ARBA00022801"/>
    </source>
</evidence>
<comment type="domain">
    <text evidence="5">Contains a C-terminal catalytic domain, and an N-terminal region which modulates catalytic activity.</text>
</comment>
<keyword evidence="2 5" id="KW-0145">Chemotaxis</keyword>
<dbReference type="PROSITE" id="PS50122">
    <property type="entry name" value="CHEB"/>
    <property type="match status" value="1"/>
</dbReference>
<comment type="subcellular location">
    <subcellularLocation>
        <location evidence="5">Cytoplasm</location>
    </subcellularLocation>
</comment>
<evidence type="ECO:0000256" key="1">
    <source>
        <dbReference type="ARBA" id="ARBA00022490"/>
    </source>
</evidence>
<dbReference type="EC" id="3.1.1.61" evidence="5"/>
<evidence type="ECO:0000313" key="10">
    <source>
        <dbReference type="EMBL" id="MBB6124302.1"/>
    </source>
</evidence>
<feature type="active site" evidence="5 6">
    <location>
        <position position="284"/>
    </location>
</feature>
<feature type="active site" evidence="5 6">
    <location>
        <position position="163"/>
    </location>
</feature>
<dbReference type="GO" id="GO:0050568">
    <property type="term" value="F:protein-glutamine glutaminase activity"/>
    <property type="evidence" value="ECO:0007669"/>
    <property type="project" value="UniProtKB-UniRule"/>
</dbReference>
<reference evidence="10 11" key="1">
    <citation type="submission" date="2020-08" db="EMBL/GenBank/DDBJ databases">
        <title>Genomic Encyclopedia of Type Strains, Phase IV (KMG-IV): sequencing the most valuable type-strain genomes for metagenomic binning, comparative biology and taxonomic classification.</title>
        <authorList>
            <person name="Goeker M."/>
        </authorList>
    </citation>
    <scope>NUCLEOTIDE SEQUENCE [LARGE SCALE GENOMIC DNA]</scope>
    <source>
        <strain evidence="10 11">DSM 102255</strain>
    </source>
</reference>
<keyword evidence="3 5" id="KW-0378">Hydrolase</keyword>
<dbReference type="InterPro" id="IPR035909">
    <property type="entry name" value="CheB_C"/>
</dbReference>
<comment type="similarity">
    <text evidence="5">Belongs to the CheB family.</text>
</comment>
<evidence type="ECO:0000313" key="11">
    <source>
        <dbReference type="Proteomes" id="UP000552700"/>
    </source>
</evidence>
<dbReference type="NCBIfam" id="NF001965">
    <property type="entry name" value="PRK00742.1"/>
    <property type="match status" value="1"/>
</dbReference>
<dbReference type="AlphaFoldDB" id="A0A841J1S2"/>
<dbReference type="PANTHER" id="PTHR42872">
    <property type="entry name" value="PROTEIN-GLUTAMATE METHYLESTERASE/PROTEIN-GLUTAMINE GLUTAMINASE"/>
    <property type="match status" value="1"/>
</dbReference>
<dbReference type="InterPro" id="IPR008248">
    <property type="entry name" value="CheB-like"/>
</dbReference>
<dbReference type="Gene3D" id="3.40.50.180">
    <property type="entry name" value="Methylesterase CheB, C-terminal domain"/>
    <property type="match status" value="1"/>
</dbReference>
<evidence type="ECO:0000259" key="8">
    <source>
        <dbReference type="PROSITE" id="PS50110"/>
    </source>
</evidence>
<dbReference type="Pfam" id="PF00072">
    <property type="entry name" value="Response_reg"/>
    <property type="match status" value="1"/>
</dbReference>
<dbReference type="Gene3D" id="3.40.50.2300">
    <property type="match status" value="1"/>
</dbReference>
<dbReference type="CDD" id="cd17541">
    <property type="entry name" value="REC_CheB-like"/>
    <property type="match status" value="1"/>
</dbReference>
<keyword evidence="5 7" id="KW-0597">Phosphoprotein</keyword>
<feature type="domain" description="CheB-type methylesterase" evidence="9">
    <location>
        <begin position="151"/>
        <end position="336"/>
    </location>
</feature>
<sequence>MKRRVRTLIVDDSPSMRAVLRTILSSDPDIEVVGVAAEPAKARQMIKDLNPDVLTLDVEMPGMNGIEFLEKIMRLRPMPVVMCSTLTARGADITIEAMRLGAVDCIAKPTGGPAAVLGTAPQLCETVKAAARSTIRPIDHSPRHPSASGPPMALDRVIAIGASTGGVEALFALLSALPAQVPPILIVQHMPGLFTPGFAARLDKLCAMRVVEAKDGDPLQSGTAYIAPGSEAHMTLSGGRNGCLRLVADAPVSGHRPSVDRLFESCAALGSRAIGIILTGMGQDGAEGLFAMRQAGATTFGQSAESCVIYGMPKSALQRGGVEQEIDLAAMPMAIIRACCETMRVN</sequence>
<comment type="caution">
    <text evidence="10">The sequence shown here is derived from an EMBL/GenBank/DDBJ whole genome shotgun (WGS) entry which is preliminary data.</text>
</comment>
<protein>
    <recommendedName>
        <fullName evidence="5">Protein-glutamate methylesterase/protein-glutamine glutaminase</fullName>
        <ecNumber evidence="5">3.1.1.61</ecNumber>
        <ecNumber evidence="5">3.5.1.44</ecNumber>
    </recommendedName>
</protein>
<evidence type="ECO:0000256" key="4">
    <source>
        <dbReference type="ARBA" id="ARBA00048267"/>
    </source>
</evidence>
<evidence type="ECO:0000256" key="5">
    <source>
        <dbReference type="HAMAP-Rule" id="MF_00099"/>
    </source>
</evidence>
<dbReference type="EC" id="3.5.1.44" evidence="5"/>
<name>A0A841J1S2_9SPHN</name>
<proteinExistence type="inferred from homology"/>
<comment type="catalytic activity">
    <reaction evidence="5">
        <text>L-glutaminyl-[protein] + H2O = L-glutamyl-[protein] + NH4(+)</text>
        <dbReference type="Rhea" id="RHEA:16441"/>
        <dbReference type="Rhea" id="RHEA-COMP:10207"/>
        <dbReference type="Rhea" id="RHEA-COMP:10208"/>
        <dbReference type="ChEBI" id="CHEBI:15377"/>
        <dbReference type="ChEBI" id="CHEBI:28938"/>
        <dbReference type="ChEBI" id="CHEBI:29973"/>
        <dbReference type="ChEBI" id="CHEBI:30011"/>
        <dbReference type="EC" id="3.5.1.44"/>
    </reaction>
</comment>
<dbReference type="SUPFAM" id="SSF52738">
    <property type="entry name" value="Methylesterase CheB, C-terminal domain"/>
    <property type="match status" value="1"/>
</dbReference>
<dbReference type="GO" id="GO:0006935">
    <property type="term" value="P:chemotaxis"/>
    <property type="evidence" value="ECO:0007669"/>
    <property type="project" value="UniProtKB-UniRule"/>
</dbReference>
<evidence type="ECO:0000259" key="9">
    <source>
        <dbReference type="PROSITE" id="PS50122"/>
    </source>
</evidence>
<dbReference type="NCBIfam" id="NF009206">
    <property type="entry name" value="PRK12555.1"/>
    <property type="match status" value="1"/>
</dbReference>
<accession>A0A841J1S2</accession>
<comment type="catalytic activity">
    <reaction evidence="4 5">
        <text>[protein]-L-glutamate 5-O-methyl ester + H2O = L-glutamyl-[protein] + methanol + H(+)</text>
        <dbReference type="Rhea" id="RHEA:23236"/>
        <dbReference type="Rhea" id="RHEA-COMP:10208"/>
        <dbReference type="Rhea" id="RHEA-COMP:10311"/>
        <dbReference type="ChEBI" id="CHEBI:15377"/>
        <dbReference type="ChEBI" id="CHEBI:15378"/>
        <dbReference type="ChEBI" id="CHEBI:17790"/>
        <dbReference type="ChEBI" id="CHEBI:29973"/>
        <dbReference type="ChEBI" id="CHEBI:82795"/>
        <dbReference type="EC" id="3.1.1.61"/>
    </reaction>
</comment>
<dbReference type="InterPro" id="IPR001789">
    <property type="entry name" value="Sig_transdc_resp-reg_receiver"/>
</dbReference>
<dbReference type="RefSeq" id="WP_184080098.1">
    <property type="nucleotide sequence ID" value="NZ_JACIJP010000002.1"/>
</dbReference>
<evidence type="ECO:0000256" key="7">
    <source>
        <dbReference type="PROSITE-ProRule" id="PRU00169"/>
    </source>
</evidence>
<dbReference type="HAMAP" id="MF_00099">
    <property type="entry name" value="CheB_chemtxs"/>
    <property type="match status" value="1"/>
</dbReference>
<dbReference type="GO" id="GO:0005737">
    <property type="term" value="C:cytoplasm"/>
    <property type="evidence" value="ECO:0007669"/>
    <property type="project" value="UniProtKB-SubCell"/>
</dbReference>
<dbReference type="SUPFAM" id="SSF52172">
    <property type="entry name" value="CheY-like"/>
    <property type="match status" value="1"/>
</dbReference>
<dbReference type="GO" id="GO:0000156">
    <property type="term" value="F:phosphorelay response regulator activity"/>
    <property type="evidence" value="ECO:0007669"/>
    <property type="project" value="InterPro"/>
</dbReference>
<dbReference type="InterPro" id="IPR011006">
    <property type="entry name" value="CheY-like_superfamily"/>
</dbReference>
<comment type="PTM">
    <text evidence="5">Phosphorylated by CheA. Phosphorylation of the N-terminal regulatory domain activates the methylesterase activity.</text>
</comment>
<dbReference type="Proteomes" id="UP000552700">
    <property type="component" value="Unassembled WGS sequence"/>
</dbReference>